<proteinExistence type="inferred from homology"/>
<gene>
    <name evidence="8" type="ORF">BSAL_84615</name>
</gene>
<feature type="transmembrane region" description="Helical" evidence="7">
    <location>
        <begin position="180"/>
        <end position="197"/>
    </location>
</feature>
<evidence type="ECO:0000256" key="4">
    <source>
        <dbReference type="ARBA" id="ARBA00022692"/>
    </source>
</evidence>
<dbReference type="OrthoDB" id="10266771at2759"/>
<keyword evidence="9" id="KW-1185">Reference proteome</keyword>
<sequence length="217" mass="24698">MPRNDPPLAIFLTCCLSHLAIVPSAVQLIRRKWMFETAVTVFAITCSFMYHTCQSFDTRIFLTELQWHRLDNIGALCSFAVFWTYMACIKDPVVDAYVKYACVFIAILAQEKDPWNEIYTFVPIVLFAFIPVVSHVFVLQRTPVYDKRNAVLGFGLLCAALPFFVAGLDDENDPYRAFHGLWHLVGGASSYFLWRIVKYPGAVAMQSMSERPQSSMA</sequence>
<evidence type="ECO:0000256" key="2">
    <source>
        <dbReference type="ARBA" id="ARBA00005542"/>
    </source>
</evidence>
<dbReference type="Proteomes" id="UP000051952">
    <property type="component" value="Unassembled WGS sequence"/>
</dbReference>
<evidence type="ECO:0000313" key="8">
    <source>
        <dbReference type="EMBL" id="CUG74990.1"/>
    </source>
</evidence>
<keyword evidence="4 7" id="KW-0812">Transmembrane</keyword>
<dbReference type="OMA" id="IQESHAW"/>
<dbReference type="InterPro" id="IPR021910">
    <property type="entry name" value="NGX6/PGAP6/MYMK"/>
</dbReference>
<protein>
    <submittedName>
        <fullName evidence="8">Membrane-associated protein, putative</fullName>
    </submittedName>
</protein>
<name>A0A0S4J4A1_BODSA</name>
<organism evidence="8 9">
    <name type="scientific">Bodo saltans</name>
    <name type="common">Flagellated protozoan</name>
    <dbReference type="NCBI Taxonomy" id="75058"/>
    <lineage>
        <taxon>Eukaryota</taxon>
        <taxon>Discoba</taxon>
        <taxon>Euglenozoa</taxon>
        <taxon>Kinetoplastea</taxon>
        <taxon>Metakinetoplastina</taxon>
        <taxon>Eubodonida</taxon>
        <taxon>Bodonidae</taxon>
        <taxon>Bodo</taxon>
    </lineage>
</organism>
<dbReference type="PANTHER" id="PTHR36561:SF2">
    <property type="entry name" value="HAEMOLYSIN-III RELATED"/>
    <property type="match status" value="1"/>
</dbReference>
<evidence type="ECO:0000256" key="1">
    <source>
        <dbReference type="ARBA" id="ARBA00004651"/>
    </source>
</evidence>
<accession>A0A0S4J4A1</accession>
<dbReference type="AlphaFoldDB" id="A0A0S4J4A1"/>
<comment type="subcellular location">
    <subcellularLocation>
        <location evidence="1">Cell membrane</location>
        <topology evidence="1">Multi-pass membrane protein</topology>
    </subcellularLocation>
</comment>
<keyword evidence="5 7" id="KW-1133">Transmembrane helix</keyword>
<feature type="transmembrane region" description="Helical" evidence="7">
    <location>
        <begin position="6"/>
        <end position="26"/>
    </location>
</feature>
<keyword evidence="6 7" id="KW-0472">Membrane</keyword>
<reference evidence="9" key="1">
    <citation type="submission" date="2015-09" db="EMBL/GenBank/DDBJ databases">
        <authorList>
            <consortium name="Pathogen Informatics"/>
        </authorList>
    </citation>
    <scope>NUCLEOTIDE SEQUENCE [LARGE SCALE GENOMIC DNA]</scope>
    <source>
        <strain evidence="9">Lake Konstanz</strain>
    </source>
</reference>
<comment type="similarity">
    <text evidence="2">Belongs to the TMEM8 family.</text>
</comment>
<evidence type="ECO:0000256" key="7">
    <source>
        <dbReference type="SAM" id="Phobius"/>
    </source>
</evidence>
<evidence type="ECO:0000256" key="5">
    <source>
        <dbReference type="ARBA" id="ARBA00022989"/>
    </source>
</evidence>
<keyword evidence="3" id="KW-1003">Cell membrane</keyword>
<feature type="transmembrane region" description="Helical" evidence="7">
    <location>
        <begin position="72"/>
        <end position="89"/>
    </location>
</feature>
<dbReference type="PANTHER" id="PTHR36561">
    <property type="entry name" value="HAEMOLYSIN-III RELATED-RELATED"/>
    <property type="match status" value="1"/>
</dbReference>
<feature type="transmembrane region" description="Helical" evidence="7">
    <location>
        <begin position="33"/>
        <end position="52"/>
    </location>
</feature>
<dbReference type="EMBL" id="CYKH01000977">
    <property type="protein sequence ID" value="CUG74990.1"/>
    <property type="molecule type" value="Genomic_DNA"/>
</dbReference>
<evidence type="ECO:0000256" key="3">
    <source>
        <dbReference type="ARBA" id="ARBA00022475"/>
    </source>
</evidence>
<feature type="transmembrane region" description="Helical" evidence="7">
    <location>
        <begin position="150"/>
        <end position="168"/>
    </location>
</feature>
<feature type="transmembrane region" description="Helical" evidence="7">
    <location>
        <begin position="118"/>
        <end position="138"/>
    </location>
</feature>
<dbReference type="VEuPathDB" id="TriTrypDB:BSAL_84615"/>
<dbReference type="GO" id="GO:0005886">
    <property type="term" value="C:plasma membrane"/>
    <property type="evidence" value="ECO:0007669"/>
    <property type="project" value="UniProtKB-SubCell"/>
</dbReference>
<evidence type="ECO:0000256" key="6">
    <source>
        <dbReference type="ARBA" id="ARBA00023136"/>
    </source>
</evidence>
<dbReference type="Pfam" id="PF12036">
    <property type="entry name" value="DUF3522"/>
    <property type="match status" value="1"/>
</dbReference>
<evidence type="ECO:0000313" key="9">
    <source>
        <dbReference type="Proteomes" id="UP000051952"/>
    </source>
</evidence>